<feature type="non-terminal residue" evidence="2">
    <location>
        <position position="1"/>
    </location>
</feature>
<evidence type="ECO:0000313" key="2">
    <source>
        <dbReference type="EMBL" id="CAK0869619.1"/>
    </source>
</evidence>
<dbReference type="EMBL" id="CAUYUJ010016869">
    <property type="protein sequence ID" value="CAK0869619.1"/>
    <property type="molecule type" value="Genomic_DNA"/>
</dbReference>
<evidence type="ECO:0000256" key="1">
    <source>
        <dbReference type="SAM" id="Phobius"/>
    </source>
</evidence>
<sequence>KPHVHNFDDKRTGIEVQVLKERMTASATGWYWVSSERQFADGFTKLAARQLLADRLRSGTISLRFDEKFQAAKKKTAKDRQAEAKRFAISKPKTSAMTALATMTSMTTAAASEVKIYESEAEQALVEFKWTESQRIVISMPLSTFVKGLFSMLVAIVLLGFVCCAVLKAAGTARPVPTSPEPGSEKEFVPTQIPKEKKVKLSTVKWDIGCQGPVNYTSVGRPDGQYGQYKHVTNGFRRGWEVTRELHIVQQKPHHE</sequence>
<protein>
    <submittedName>
        <fullName evidence="2">Uncharacterized protein</fullName>
    </submittedName>
</protein>
<organism evidence="2 3">
    <name type="scientific">Prorocentrum cordatum</name>
    <dbReference type="NCBI Taxonomy" id="2364126"/>
    <lineage>
        <taxon>Eukaryota</taxon>
        <taxon>Sar</taxon>
        <taxon>Alveolata</taxon>
        <taxon>Dinophyceae</taxon>
        <taxon>Prorocentrales</taxon>
        <taxon>Prorocentraceae</taxon>
        <taxon>Prorocentrum</taxon>
    </lineage>
</organism>
<comment type="caution">
    <text evidence="2">The sequence shown here is derived from an EMBL/GenBank/DDBJ whole genome shotgun (WGS) entry which is preliminary data.</text>
</comment>
<keyword evidence="3" id="KW-1185">Reference proteome</keyword>
<dbReference type="Proteomes" id="UP001189429">
    <property type="component" value="Unassembled WGS sequence"/>
</dbReference>
<keyword evidence="1" id="KW-0812">Transmembrane</keyword>
<accession>A0ABN9VAD8</accession>
<reference evidence="2" key="1">
    <citation type="submission" date="2023-10" db="EMBL/GenBank/DDBJ databases">
        <authorList>
            <person name="Chen Y."/>
            <person name="Shah S."/>
            <person name="Dougan E. K."/>
            <person name="Thang M."/>
            <person name="Chan C."/>
        </authorList>
    </citation>
    <scope>NUCLEOTIDE SEQUENCE [LARGE SCALE GENOMIC DNA]</scope>
</reference>
<feature type="transmembrane region" description="Helical" evidence="1">
    <location>
        <begin position="148"/>
        <end position="167"/>
    </location>
</feature>
<proteinExistence type="predicted"/>
<name>A0ABN9VAD8_9DINO</name>
<evidence type="ECO:0000313" key="3">
    <source>
        <dbReference type="Proteomes" id="UP001189429"/>
    </source>
</evidence>
<gene>
    <name evidence="2" type="ORF">PCOR1329_LOCUS55920</name>
</gene>
<keyword evidence="1" id="KW-1133">Transmembrane helix</keyword>
<keyword evidence="1" id="KW-0472">Membrane</keyword>